<dbReference type="AlphaFoldDB" id="A0A7W6RSD4"/>
<sequence>MIACIHSLKAKAEGVRLTRPRSSLSTRPSRSDRGLIIGASVAFLLADSVAPLISFDTMCSGGTFYFQVRHANDFNGFTLEILACPDAIRN</sequence>
<gene>
    <name evidence="1" type="ORF">GGE12_005548</name>
</gene>
<name>A0A7W6RSD4_9HYPH</name>
<dbReference type="EMBL" id="JACIGM010000014">
    <property type="protein sequence ID" value="MBB4277739.1"/>
    <property type="molecule type" value="Genomic_DNA"/>
</dbReference>
<protein>
    <submittedName>
        <fullName evidence="1">Uncharacterized protein</fullName>
    </submittedName>
</protein>
<evidence type="ECO:0000313" key="1">
    <source>
        <dbReference type="EMBL" id="MBB4277739.1"/>
    </source>
</evidence>
<evidence type="ECO:0000313" key="2">
    <source>
        <dbReference type="Proteomes" id="UP000533641"/>
    </source>
</evidence>
<reference evidence="1 2" key="1">
    <citation type="submission" date="2020-08" db="EMBL/GenBank/DDBJ databases">
        <title>Genomic Encyclopedia of Type Strains, Phase IV (KMG-V): Genome sequencing to study the core and pangenomes of soil and plant-associated prokaryotes.</title>
        <authorList>
            <person name="Whitman W."/>
        </authorList>
    </citation>
    <scope>NUCLEOTIDE SEQUENCE [LARGE SCALE GENOMIC DNA]</scope>
    <source>
        <strain evidence="1 2">SEMIA 402</strain>
    </source>
</reference>
<comment type="caution">
    <text evidence="1">The sequence shown here is derived from an EMBL/GenBank/DDBJ whole genome shotgun (WGS) entry which is preliminary data.</text>
</comment>
<accession>A0A7W6RSD4</accession>
<proteinExistence type="predicted"/>
<organism evidence="1 2">
    <name type="scientific">Rhizobium mongolense</name>
    <dbReference type="NCBI Taxonomy" id="57676"/>
    <lineage>
        <taxon>Bacteria</taxon>
        <taxon>Pseudomonadati</taxon>
        <taxon>Pseudomonadota</taxon>
        <taxon>Alphaproteobacteria</taxon>
        <taxon>Hyphomicrobiales</taxon>
        <taxon>Rhizobiaceae</taxon>
        <taxon>Rhizobium/Agrobacterium group</taxon>
        <taxon>Rhizobium</taxon>
    </lineage>
</organism>
<dbReference type="Proteomes" id="UP000533641">
    <property type="component" value="Unassembled WGS sequence"/>
</dbReference>